<dbReference type="Gene3D" id="3.40.50.1820">
    <property type="entry name" value="alpha/beta hydrolase"/>
    <property type="match status" value="1"/>
</dbReference>
<protein>
    <submittedName>
        <fullName evidence="6">Peptidase S33 tripeptidyl aminopeptidase-lik</fullName>
    </submittedName>
</protein>
<gene>
    <name evidence="6" type="ORF">ISF_06107</name>
</gene>
<reference evidence="6 7" key="1">
    <citation type="journal article" date="2016" name="Genome Biol. Evol.">
        <title>Divergent and convergent evolution of fungal pathogenicity.</title>
        <authorList>
            <person name="Shang Y."/>
            <person name="Xiao G."/>
            <person name="Zheng P."/>
            <person name="Cen K."/>
            <person name="Zhan S."/>
            <person name="Wang C."/>
        </authorList>
    </citation>
    <scope>NUCLEOTIDE SEQUENCE [LARGE SCALE GENOMIC DNA]</scope>
    <source>
        <strain evidence="6 7">ARSEF 2679</strain>
    </source>
</reference>
<keyword evidence="7" id="KW-1185">Reference proteome</keyword>
<evidence type="ECO:0000259" key="5">
    <source>
        <dbReference type="Pfam" id="PF08386"/>
    </source>
</evidence>
<feature type="domain" description="Peptidase S33 tripeptidyl aminopeptidase-like C-terminal" evidence="5">
    <location>
        <begin position="464"/>
        <end position="581"/>
    </location>
</feature>
<dbReference type="OrthoDB" id="425534at2759"/>
<dbReference type="EMBL" id="AZHB01000015">
    <property type="protein sequence ID" value="OAA60096.1"/>
    <property type="molecule type" value="Genomic_DNA"/>
</dbReference>
<proteinExistence type="inferred from homology"/>
<dbReference type="SUPFAM" id="SSF53474">
    <property type="entry name" value="alpha/beta-Hydrolases"/>
    <property type="match status" value="1"/>
</dbReference>
<keyword evidence="2" id="KW-0378">Hydrolase</keyword>
<dbReference type="AlphaFoldDB" id="A0A167SZP1"/>
<dbReference type="GeneID" id="30022399"/>
<comment type="caution">
    <text evidence="6">The sequence shown here is derived from an EMBL/GenBank/DDBJ whole genome shotgun (WGS) entry which is preliminary data.</text>
</comment>
<feature type="signal peptide" evidence="4">
    <location>
        <begin position="1"/>
        <end position="17"/>
    </location>
</feature>
<dbReference type="InterPro" id="IPR013595">
    <property type="entry name" value="Pept_S33_TAP-like_C"/>
</dbReference>
<dbReference type="GO" id="GO:0004177">
    <property type="term" value="F:aminopeptidase activity"/>
    <property type="evidence" value="ECO:0007669"/>
    <property type="project" value="UniProtKB-KW"/>
</dbReference>
<keyword evidence="4" id="KW-0732">Signal</keyword>
<dbReference type="STRING" id="1081104.A0A167SZP1"/>
<accession>A0A167SZP1</accession>
<name>A0A167SZP1_CORFA</name>
<evidence type="ECO:0000256" key="1">
    <source>
        <dbReference type="ARBA" id="ARBA00010088"/>
    </source>
</evidence>
<feature type="region of interest" description="Disordered" evidence="3">
    <location>
        <begin position="488"/>
        <end position="508"/>
    </location>
</feature>
<keyword evidence="6" id="KW-0031">Aminopeptidase</keyword>
<keyword evidence="6" id="KW-0645">Protease</keyword>
<evidence type="ECO:0000313" key="6">
    <source>
        <dbReference type="EMBL" id="OAA60096.1"/>
    </source>
</evidence>
<evidence type="ECO:0000256" key="2">
    <source>
        <dbReference type="ARBA" id="ARBA00022801"/>
    </source>
</evidence>
<comment type="similarity">
    <text evidence="1">Belongs to the peptidase S33 family.</text>
</comment>
<feature type="chain" id="PRO_5007892425" evidence="4">
    <location>
        <begin position="18"/>
        <end position="613"/>
    </location>
</feature>
<dbReference type="PANTHER" id="PTHR43248:SF25">
    <property type="entry name" value="AB HYDROLASE-1 DOMAIN-CONTAINING PROTEIN-RELATED"/>
    <property type="match status" value="1"/>
</dbReference>
<dbReference type="Pfam" id="PF08386">
    <property type="entry name" value="Abhydrolase_4"/>
    <property type="match status" value="1"/>
</dbReference>
<sequence length="613" mass="65922">MRANILALAALAGVATAADKFDWQSITPSHDLAYHDCYGSFRCARLLLPLDWLNPKPNETIALALIKSPAVVPVDDPTYGGPVLSNPGGPGGSGVDYLRGAAAKHHDVVDTPGRRHFEFVSFDPRGIGRTTPQINCYPDSRLAQAAASLEARGSGGVDTSPAALSYNLGLAAIRGDRCEEFNGELLKYVGTTSVARDMLAVVEKIDAYNKKQRKKGNATGEETTVEADEDDDRLELRDAADGKHDLPRLQYMGFSYGTVLGNYFASMFPGRIGRLLLDGVCDIDDYATGDGWLTNTVDTDEMADVFFQSCFDAGSDACALYRHGDASGADIARRFWDWAARLDESPVFVTKPDGSGDAAVVRPADLHALLFEALYSPFGKFPETAKTADEAMRGNTTALWELVTSSSGGPLEEVCPIGGNSTAATDPDVRDPQSAILCGDGEPITGRDAAFWRGYVEHQLAQSSVAGATWSTIRIACSKWRTPAKWQFHGPFTSPAPSRDASKPEPGRPAAPILFLSNRLDPVTPLRAARKAAAKYPGAGVLVQEALGHCVLGSPRSSDCTRDVVRKYFDEGVVPDGEKTCEAACELWEKCEPVGALAVDEPSSRDWRFPLHV</sequence>
<dbReference type="RefSeq" id="XP_018703209.1">
    <property type="nucleotide sequence ID" value="XM_018849711.1"/>
</dbReference>
<organism evidence="6 7">
    <name type="scientific">Cordyceps fumosorosea (strain ARSEF 2679)</name>
    <name type="common">Isaria fumosorosea</name>
    <dbReference type="NCBI Taxonomy" id="1081104"/>
    <lineage>
        <taxon>Eukaryota</taxon>
        <taxon>Fungi</taxon>
        <taxon>Dikarya</taxon>
        <taxon>Ascomycota</taxon>
        <taxon>Pezizomycotina</taxon>
        <taxon>Sordariomycetes</taxon>
        <taxon>Hypocreomycetidae</taxon>
        <taxon>Hypocreales</taxon>
        <taxon>Cordycipitaceae</taxon>
        <taxon>Cordyceps</taxon>
    </lineage>
</organism>
<dbReference type="InterPro" id="IPR029058">
    <property type="entry name" value="AB_hydrolase_fold"/>
</dbReference>
<dbReference type="PANTHER" id="PTHR43248">
    <property type="entry name" value="2-SUCCINYL-6-HYDROXY-2,4-CYCLOHEXADIENE-1-CARBOXYLATE SYNTHASE"/>
    <property type="match status" value="1"/>
</dbReference>
<evidence type="ECO:0000256" key="3">
    <source>
        <dbReference type="SAM" id="MobiDB-lite"/>
    </source>
</evidence>
<evidence type="ECO:0000313" key="7">
    <source>
        <dbReference type="Proteomes" id="UP000076744"/>
    </source>
</evidence>
<dbReference type="InterPro" id="IPR051601">
    <property type="entry name" value="Serine_prot/Carboxylest_S33"/>
</dbReference>
<evidence type="ECO:0000256" key="4">
    <source>
        <dbReference type="SAM" id="SignalP"/>
    </source>
</evidence>
<feature type="region of interest" description="Disordered" evidence="3">
    <location>
        <begin position="211"/>
        <end position="231"/>
    </location>
</feature>
<dbReference type="Proteomes" id="UP000076744">
    <property type="component" value="Unassembled WGS sequence"/>
</dbReference>